<dbReference type="Proteomes" id="UP001652445">
    <property type="component" value="Unassembled WGS sequence"/>
</dbReference>
<protein>
    <submittedName>
        <fullName evidence="1">Uncharacterized protein</fullName>
    </submittedName>
</protein>
<dbReference type="EMBL" id="JAOQIO010000084">
    <property type="protein sequence ID" value="MCU6794423.1"/>
    <property type="molecule type" value="Genomic_DNA"/>
</dbReference>
<comment type="caution">
    <text evidence="1">The sequence shown here is derived from an EMBL/GenBank/DDBJ whole genome shotgun (WGS) entry which is preliminary data.</text>
</comment>
<proteinExistence type="predicted"/>
<sequence>MRRSRGTIPYVEPHAGYTKYGHFTVGNRYTDLLVTDGYYYPEGWETSGHGGGDWLCVLHVDWVQGTIGAPCTCTARTGTPRTATRIRFSATMIDPCTTR</sequence>
<dbReference type="RefSeq" id="WP_262685582.1">
    <property type="nucleotide sequence ID" value="NZ_JAOQIO010000084.1"/>
</dbReference>
<gene>
    <name evidence="1" type="ORF">OB236_20150</name>
</gene>
<reference evidence="1 2" key="1">
    <citation type="submission" date="2022-09" db="EMBL/GenBank/DDBJ databases">
        <authorList>
            <person name="Han X.L."/>
            <person name="Wang Q."/>
            <person name="Lu T."/>
        </authorList>
    </citation>
    <scope>NUCLEOTIDE SEQUENCE [LARGE SCALE GENOMIC DNA]</scope>
    <source>
        <strain evidence="1 2">WQ 127069</strain>
    </source>
</reference>
<accession>A0ABT2UIG9</accession>
<evidence type="ECO:0000313" key="1">
    <source>
        <dbReference type="EMBL" id="MCU6794423.1"/>
    </source>
</evidence>
<keyword evidence="2" id="KW-1185">Reference proteome</keyword>
<organism evidence="1 2">
    <name type="scientific">Paenibacillus baimaensis</name>
    <dbReference type="NCBI Taxonomy" id="2982185"/>
    <lineage>
        <taxon>Bacteria</taxon>
        <taxon>Bacillati</taxon>
        <taxon>Bacillota</taxon>
        <taxon>Bacilli</taxon>
        <taxon>Bacillales</taxon>
        <taxon>Paenibacillaceae</taxon>
        <taxon>Paenibacillus</taxon>
    </lineage>
</organism>
<evidence type="ECO:0000313" key="2">
    <source>
        <dbReference type="Proteomes" id="UP001652445"/>
    </source>
</evidence>
<name>A0ABT2UIG9_9BACL</name>